<reference evidence="2" key="2">
    <citation type="submission" date="2023-06" db="EMBL/GenBank/DDBJ databases">
        <authorList>
            <consortium name="Lawrence Berkeley National Laboratory"/>
            <person name="Haridas S."/>
            <person name="Hensen N."/>
            <person name="Bonometti L."/>
            <person name="Westerberg I."/>
            <person name="Brannstrom I.O."/>
            <person name="Guillou S."/>
            <person name="Cros-Aarteil S."/>
            <person name="Calhoun S."/>
            <person name="Kuo A."/>
            <person name="Mondo S."/>
            <person name="Pangilinan J."/>
            <person name="Riley R."/>
            <person name="LaButti K."/>
            <person name="Andreopoulos B."/>
            <person name="Lipzen A."/>
            <person name="Chen C."/>
            <person name="Yanf M."/>
            <person name="Daum C."/>
            <person name="Ng V."/>
            <person name="Clum A."/>
            <person name="Steindorff A."/>
            <person name="Ohm R."/>
            <person name="Martin F."/>
            <person name="Silar P."/>
            <person name="Natvig D."/>
            <person name="Lalanne C."/>
            <person name="Gautier V."/>
            <person name="Ament-velasquez S.L."/>
            <person name="Kruys A."/>
            <person name="Hutchinson M.I."/>
            <person name="Powell A.J."/>
            <person name="Barry K."/>
            <person name="Miller A.N."/>
            <person name="Grigoriev I.V."/>
            <person name="Debuchy R."/>
            <person name="Gladieux P."/>
            <person name="Thoren M.H."/>
            <person name="Johannesson H."/>
        </authorList>
    </citation>
    <scope>NUCLEOTIDE SEQUENCE</scope>
    <source>
        <strain evidence="2">CBS 232.78</strain>
    </source>
</reference>
<evidence type="ECO:0000256" key="1">
    <source>
        <dbReference type="SAM" id="MobiDB-lite"/>
    </source>
</evidence>
<reference evidence="2" key="1">
    <citation type="journal article" date="2023" name="Mol. Phylogenet. Evol.">
        <title>Genome-scale phylogeny and comparative genomics of the fungal order Sordariales.</title>
        <authorList>
            <person name="Hensen N."/>
            <person name="Bonometti L."/>
            <person name="Westerberg I."/>
            <person name="Brannstrom I.O."/>
            <person name="Guillou S."/>
            <person name="Cros-Aarteil S."/>
            <person name="Calhoun S."/>
            <person name="Haridas S."/>
            <person name="Kuo A."/>
            <person name="Mondo S."/>
            <person name="Pangilinan J."/>
            <person name="Riley R."/>
            <person name="LaButti K."/>
            <person name="Andreopoulos B."/>
            <person name="Lipzen A."/>
            <person name="Chen C."/>
            <person name="Yan M."/>
            <person name="Daum C."/>
            <person name="Ng V."/>
            <person name="Clum A."/>
            <person name="Steindorff A."/>
            <person name="Ohm R.A."/>
            <person name="Martin F."/>
            <person name="Silar P."/>
            <person name="Natvig D.O."/>
            <person name="Lalanne C."/>
            <person name="Gautier V."/>
            <person name="Ament-Velasquez S.L."/>
            <person name="Kruys A."/>
            <person name="Hutchinson M.I."/>
            <person name="Powell A.J."/>
            <person name="Barry K."/>
            <person name="Miller A.N."/>
            <person name="Grigoriev I.V."/>
            <person name="Debuchy R."/>
            <person name="Gladieux P."/>
            <person name="Hiltunen Thoren M."/>
            <person name="Johannesson H."/>
        </authorList>
    </citation>
    <scope>NUCLEOTIDE SEQUENCE</scope>
    <source>
        <strain evidence="2">CBS 232.78</strain>
    </source>
</reference>
<protein>
    <submittedName>
        <fullName evidence="2">Uncharacterized protein</fullName>
    </submittedName>
</protein>
<feature type="compositionally biased region" description="Basic residues" evidence="1">
    <location>
        <begin position="145"/>
        <end position="154"/>
    </location>
</feature>
<dbReference type="Proteomes" id="UP001285441">
    <property type="component" value="Unassembled WGS sequence"/>
</dbReference>
<name>A0AAE0NPU9_9PEZI</name>
<dbReference type="AlphaFoldDB" id="A0AAE0NPU9"/>
<accession>A0AAE0NPU9</accession>
<gene>
    <name evidence="2" type="ORF">B0H63DRAFT_472924</name>
</gene>
<evidence type="ECO:0000313" key="3">
    <source>
        <dbReference type="Proteomes" id="UP001285441"/>
    </source>
</evidence>
<sequence length="297" mass="32967">MELKLVAVTTPLVTSENKRKIEWEYDFEIGRVFPLPGGQPLVPRFDHFKAVNKNENTGNNNNDKGKGIDKGKVKERISTMLGSHNPSLRPVAKSSRTRTLAVGASVNPKARDQDKITPCSENPTNEDLRSKEPDSAGQASTLKPLSKRAKKSSGKSKAQDELPRANTIRTGDEVVIAPDLVPVPYHAIRYHNGFFDIGETARIELGSKGVTVRGGIKRRKGEFNPMLYPSLTTYNLHHTHRLEWKVKLQVYEKVSVIFEGKSEKPIYIAPPDKNQLSALMGINFIPPVVVEGVEPRG</sequence>
<proteinExistence type="predicted"/>
<dbReference type="EMBL" id="JAULSW010000004">
    <property type="protein sequence ID" value="KAK3385430.1"/>
    <property type="molecule type" value="Genomic_DNA"/>
</dbReference>
<comment type="caution">
    <text evidence="2">The sequence shown here is derived from an EMBL/GenBank/DDBJ whole genome shotgun (WGS) entry which is preliminary data.</text>
</comment>
<keyword evidence="3" id="KW-1185">Reference proteome</keyword>
<evidence type="ECO:0000313" key="2">
    <source>
        <dbReference type="EMBL" id="KAK3385430.1"/>
    </source>
</evidence>
<organism evidence="2 3">
    <name type="scientific">Podospora didyma</name>
    <dbReference type="NCBI Taxonomy" id="330526"/>
    <lineage>
        <taxon>Eukaryota</taxon>
        <taxon>Fungi</taxon>
        <taxon>Dikarya</taxon>
        <taxon>Ascomycota</taxon>
        <taxon>Pezizomycotina</taxon>
        <taxon>Sordariomycetes</taxon>
        <taxon>Sordariomycetidae</taxon>
        <taxon>Sordariales</taxon>
        <taxon>Podosporaceae</taxon>
        <taxon>Podospora</taxon>
    </lineage>
</organism>
<feature type="region of interest" description="Disordered" evidence="1">
    <location>
        <begin position="79"/>
        <end position="166"/>
    </location>
</feature>